<organism evidence="1 2">
    <name type="scientific">Entomophthora muscae</name>
    <dbReference type="NCBI Taxonomy" id="34485"/>
    <lineage>
        <taxon>Eukaryota</taxon>
        <taxon>Fungi</taxon>
        <taxon>Fungi incertae sedis</taxon>
        <taxon>Zoopagomycota</taxon>
        <taxon>Entomophthoromycotina</taxon>
        <taxon>Entomophthoromycetes</taxon>
        <taxon>Entomophthorales</taxon>
        <taxon>Entomophthoraceae</taxon>
        <taxon>Entomophthora</taxon>
    </lineage>
</organism>
<name>A0ACC2T956_9FUNG</name>
<keyword evidence="2" id="KW-1185">Reference proteome</keyword>
<protein>
    <submittedName>
        <fullName evidence="1">GTPase activating protein</fullName>
    </submittedName>
</protein>
<sequence length="548" mass="63435">MSGFSEIRWSVLEAFAKVTRACEDLQDTVISHPITQQILPYTSSNHRENEHRNRNFRSPNARSQTLSQFQGLDEITHLYLTRWAAGIVERASTEISLRFNLGLARQYGLPDLLSSGQSTPFSEGLIDTEVGAFEVWQDSSRGPSVEIICMSREPLTPVEWIGYYTRTDSVQDLAENKLHATIQMEPAQIYKRIFMGGIDPDLRPEIWKYLLGIYPWDSTEKERKELDARNSEKYMKLKQKWLDPEIRKSEDYIEQQFRIEKDVLRTDRHVALFATQSSEESGALPNSNEVLEQLKDILMCYHFYNQELGYVQGMSDLLSPLYSVFNDEVNTFWGFVSFMNRVKENFSRDQKGMHHQLQTISLLVKMITPTLHSHLVEIGADTMFSCFRWILIWYKREFSFENILFLWEVFWTNYHTKHFHLFVAVAILEIHQHVIVTHLRGLDEILKYTNDLSMSMDFRVVLRRAELMFLEFESTMKTQLAAEESPNAPGQPESIPAAASDDPNTPFIVTPPPEVHSYTVSPSSPPFGPTVSTLTPEEFSSLKFILEK</sequence>
<reference evidence="1" key="1">
    <citation type="submission" date="2022-04" db="EMBL/GenBank/DDBJ databases">
        <title>Genome of the entomopathogenic fungus Entomophthora muscae.</title>
        <authorList>
            <person name="Elya C."/>
            <person name="Lovett B.R."/>
            <person name="Lee E."/>
            <person name="Macias A.M."/>
            <person name="Hajek A.E."/>
            <person name="De Bivort B.L."/>
            <person name="Kasson M.T."/>
            <person name="De Fine Licht H.H."/>
            <person name="Stajich J.E."/>
        </authorList>
    </citation>
    <scope>NUCLEOTIDE SEQUENCE</scope>
    <source>
        <strain evidence="1">Berkeley</strain>
    </source>
</reference>
<evidence type="ECO:0000313" key="1">
    <source>
        <dbReference type="EMBL" id="KAJ9071067.1"/>
    </source>
</evidence>
<gene>
    <name evidence="1" type="primary">GYP7</name>
    <name evidence="1" type="ORF">DSO57_1000743</name>
</gene>
<proteinExistence type="predicted"/>
<comment type="caution">
    <text evidence="1">The sequence shown here is derived from an EMBL/GenBank/DDBJ whole genome shotgun (WGS) entry which is preliminary data.</text>
</comment>
<accession>A0ACC2T956</accession>
<evidence type="ECO:0000313" key="2">
    <source>
        <dbReference type="Proteomes" id="UP001165960"/>
    </source>
</evidence>
<dbReference type="Proteomes" id="UP001165960">
    <property type="component" value="Unassembled WGS sequence"/>
</dbReference>
<dbReference type="EMBL" id="QTSX02003552">
    <property type="protein sequence ID" value="KAJ9071067.1"/>
    <property type="molecule type" value="Genomic_DNA"/>
</dbReference>